<dbReference type="GO" id="GO:0006281">
    <property type="term" value="P:DNA repair"/>
    <property type="evidence" value="ECO:0007669"/>
    <property type="project" value="TreeGrafter"/>
</dbReference>
<dbReference type="PANTHER" id="PTHR45626:SF52">
    <property type="entry name" value="SINGLE-STRANDED DNA-DEPENDENT ATPASE (EUROFUNG)"/>
    <property type="match status" value="1"/>
</dbReference>
<keyword evidence="3" id="KW-0067">ATP-binding</keyword>
<dbReference type="GO" id="GO:0005524">
    <property type="term" value="F:ATP binding"/>
    <property type="evidence" value="ECO:0007669"/>
    <property type="project" value="UniProtKB-KW"/>
</dbReference>
<evidence type="ECO:0000256" key="1">
    <source>
        <dbReference type="ARBA" id="ARBA00022741"/>
    </source>
</evidence>
<dbReference type="PROSITE" id="PS51192">
    <property type="entry name" value="HELICASE_ATP_BIND_1"/>
    <property type="match status" value="1"/>
</dbReference>
<dbReference type="InterPro" id="IPR001650">
    <property type="entry name" value="Helicase_C-like"/>
</dbReference>
<feature type="region of interest" description="Disordered" evidence="4">
    <location>
        <begin position="1"/>
        <end position="86"/>
    </location>
</feature>
<evidence type="ECO:0000313" key="8">
    <source>
        <dbReference type="Proteomes" id="UP001286456"/>
    </source>
</evidence>
<evidence type="ECO:0000259" key="5">
    <source>
        <dbReference type="PROSITE" id="PS51192"/>
    </source>
</evidence>
<comment type="caution">
    <text evidence="7">The sequence shown here is derived from an EMBL/GenBank/DDBJ whole genome shotgun (WGS) entry which is preliminary data.</text>
</comment>
<reference evidence="7" key="1">
    <citation type="journal article" date="2023" name="Mol. Phylogenet. Evol.">
        <title>Genome-scale phylogeny and comparative genomics of the fungal order Sordariales.</title>
        <authorList>
            <person name="Hensen N."/>
            <person name="Bonometti L."/>
            <person name="Westerberg I."/>
            <person name="Brannstrom I.O."/>
            <person name="Guillou S."/>
            <person name="Cros-Aarteil S."/>
            <person name="Calhoun S."/>
            <person name="Haridas S."/>
            <person name="Kuo A."/>
            <person name="Mondo S."/>
            <person name="Pangilinan J."/>
            <person name="Riley R."/>
            <person name="LaButti K."/>
            <person name="Andreopoulos B."/>
            <person name="Lipzen A."/>
            <person name="Chen C."/>
            <person name="Yan M."/>
            <person name="Daum C."/>
            <person name="Ng V."/>
            <person name="Clum A."/>
            <person name="Steindorff A."/>
            <person name="Ohm R.A."/>
            <person name="Martin F."/>
            <person name="Silar P."/>
            <person name="Natvig D.O."/>
            <person name="Lalanne C."/>
            <person name="Gautier V."/>
            <person name="Ament-Velasquez S.L."/>
            <person name="Kruys A."/>
            <person name="Hutchinson M.I."/>
            <person name="Powell A.J."/>
            <person name="Barry K."/>
            <person name="Miller A.N."/>
            <person name="Grigoriev I.V."/>
            <person name="Debuchy R."/>
            <person name="Gladieux P."/>
            <person name="Hiltunen Thoren M."/>
            <person name="Johannesson H."/>
        </authorList>
    </citation>
    <scope>NUCLEOTIDE SEQUENCE</scope>
    <source>
        <strain evidence="7">SMH4131-1</strain>
    </source>
</reference>
<dbReference type="SUPFAM" id="SSF52540">
    <property type="entry name" value="P-loop containing nucleoside triphosphate hydrolases"/>
    <property type="match status" value="2"/>
</dbReference>
<keyword evidence="2" id="KW-0378">Hydrolase</keyword>
<dbReference type="SMART" id="SM00487">
    <property type="entry name" value="DEXDc"/>
    <property type="match status" value="1"/>
</dbReference>
<name>A0AAE0IAK6_9PEZI</name>
<dbReference type="SMART" id="SM00490">
    <property type="entry name" value="HELICc"/>
    <property type="match status" value="1"/>
</dbReference>
<dbReference type="InterPro" id="IPR014001">
    <property type="entry name" value="Helicase_ATP-bd"/>
</dbReference>
<gene>
    <name evidence="7" type="ORF">B0T19DRAFT_478594</name>
</gene>
<dbReference type="Pfam" id="PF00176">
    <property type="entry name" value="SNF2-rel_dom"/>
    <property type="match status" value="1"/>
</dbReference>
<evidence type="ECO:0000256" key="2">
    <source>
        <dbReference type="ARBA" id="ARBA00022801"/>
    </source>
</evidence>
<dbReference type="GO" id="GO:0005634">
    <property type="term" value="C:nucleus"/>
    <property type="evidence" value="ECO:0007669"/>
    <property type="project" value="TreeGrafter"/>
</dbReference>
<sequence>MSSSSTPKRQLISNEDNDLAENGTLHPKRKRLESSATGNLAGPLHSASGYLEIPQTRSSLGIRNHPSPPAPIDDHEAGRELPSSPASEDICFGMLKDIPIRIDRVFEQRSIDFNDMDASPFLRLELSIKPSRCNLLFQDVSVATMDKMTHLKLKAIPDLHTLRFTGSAPRSEMQEKLAEAEACTDHKLPAITSRINVHIYGARSLAETLAKDLSMKRLFLQHPNPQPTRFVYENPQYLSLGSLSGFEGPSADLTPVEDIQELQVEASYQQIAEGDRDEVEDLRAVMDNLPCHSNLREVVIDERVVSSLKDHQRQAVSFVTSRESGDDANPGSLWQLKIAADGSESPNYEHLITKSESSKPKDFLGGILADGMGLGKTLTMIASIVASLARAEHFCARRTEGNGKPNRPPVKATLVIVPSTLLLDGWVDEIDKHVDPGTLTYYKYHGPNRALPASPPYDIILSTYGTVESDRRHGGGVLDNFHWYRLILDEAHFIRNSSTKGFDAVANLSASIRWCLTGTPVQNSLDDLASLIRFLRVPLLENNRTFNRHMIGKKKMAKGIKVPIPDYKSLKLLLGSICLRRSTSTVLSSLGVEYIERRPDFSDTERRDYDRLATSCERSIKAIVNGKATKKQHASILTAMLKLRILCNTGFAGLVGDTTDDIEKQLQPDEHISLLQQKGEAICAKCGSDMLSGDAGDVSYRQRGRTARQLKCQICIQGDFTSEKAGAYPEEVSSLGSIVDDPMEDVQYELEQDQVSAADPNISKPNRYPSKLIALLENVKEHCARDKSIVFSFWRRSLDLVDKLFEEQGLNFRRVDGSVPSNSRRKILAEFYNNPEVRVLLMTIGTGAVGLNNLSIASRVHILEPQWNPSVEDQAIGRIFRMGQTKKVSVIRYVMTKTIEESIESRQISKLQLAMKGGLHNAGSKEVSEGERRIAYLRELGTIIGSTILTRGYGKCK</sequence>
<evidence type="ECO:0000313" key="7">
    <source>
        <dbReference type="EMBL" id="KAK3321503.1"/>
    </source>
</evidence>
<dbReference type="CDD" id="cd18793">
    <property type="entry name" value="SF2_C_SNF"/>
    <property type="match status" value="1"/>
</dbReference>
<dbReference type="InterPro" id="IPR050628">
    <property type="entry name" value="SNF2_RAD54_helicase_TF"/>
</dbReference>
<dbReference type="AlphaFoldDB" id="A0AAE0IAK6"/>
<feature type="compositionally biased region" description="Polar residues" evidence="4">
    <location>
        <begin position="1"/>
        <end position="14"/>
    </location>
</feature>
<dbReference type="EMBL" id="JAUEPO010000005">
    <property type="protein sequence ID" value="KAK3321503.1"/>
    <property type="molecule type" value="Genomic_DNA"/>
</dbReference>
<dbReference type="Gene3D" id="3.40.50.300">
    <property type="entry name" value="P-loop containing nucleotide triphosphate hydrolases"/>
    <property type="match status" value="1"/>
</dbReference>
<dbReference type="Gene3D" id="3.40.50.10810">
    <property type="entry name" value="Tandem AAA-ATPase domain"/>
    <property type="match status" value="1"/>
</dbReference>
<evidence type="ECO:0000256" key="4">
    <source>
        <dbReference type="SAM" id="MobiDB-lite"/>
    </source>
</evidence>
<proteinExistence type="predicted"/>
<keyword evidence="1" id="KW-0547">Nucleotide-binding</keyword>
<dbReference type="InterPro" id="IPR049730">
    <property type="entry name" value="SNF2/RAD54-like_C"/>
</dbReference>
<accession>A0AAE0IAK6</accession>
<dbReference type="InterPro" id="IPR027417">
    <property type="entry name" value="P-loop_NTPase"/>
</dbReference>
<dbReference type="Pfam" id="PF00271">
    <property type="entry name" value="Helicase_C"/>
    <property type="match status" value="1"/>
</dbReference>
<organism evidence="7 8">
    <name type="scientific">Cercophora scortea</name>
    <dbReference type="NCBI Taxonomy" id="314031"/>
    <lineage>
        <taxon>Eukaryota</taxon>
        <taxon>Fungi</taxon>
        <taxon>Dikarya</taxon>
        <taxon>Ascomycota</taxon>
        <taxon>Pezizomycotina</taxon>
        <taxon>Sordariomycetes</taxon>
        <taxon>Sordariomycetidae</taxon>
        <taxon>Sordariales</taxon>
        <taxon>Lasiosphaeriaceae</taxon>
        <taxon>Cercophora</taxon>
    </lineage>
</organism>
<dbReference type="Proteomes" id="UP001286456">
    <property type="component" value="Unassembled WGS sequence"/>
</dbReference>
<dbReference type="CDD" id="cd18008">
    <property type="entry name" value="DEXDc_SHPRH-like"/>
    <property type="match status" value="1"/>
</dbReference>
<evidence type="ECO:0000259" key="6">
    <source>
        <dbReference type="PROSITE" id="PS51194"/>
    </source>
</evidence>
<dbReference type="InterPro" id="IPR038718">
    <property type="entry name" value="SNF2-like_sf"/>
</dbReference>
<dbReference type="PANTHER" id="PTHR45626">
    <property type="entry name" value="TRANSCRIPTION TERMINATION FACTOR 2-RELATED"/>
    <property type="match status" value="1"/>
</dbReference>
<reference evidence="7" key="2">
    <citation type="submission" date="2023-06" db="EMBL/GenBank/DDBJ databases">
        <authorList>
            <consortium name="Lawrence Berkeley National Laboratory"/>
            <person name="Haridas S."/>
            <person name="Hensen N."/>
            <person name="Bonometti L."/>
            <person name="Westerberg I."/>
            <person name="Brannstrom I.O."/>
            <person name="Guillou S."/>
            <person name="Cros-Aarteil S."/>
            <person name="Calhoun S."/>
            <person name="Kuo A."/>
            <person name="Mondo S."/>
            <person name="Pangilinan J."/>
            <person name="Riley R."/>
            <person name="Labutti K."/>
            <person name="Andreopoulos B."/>
            <person name="Lipzen A."/>
            <person name="Chen C."/>
            <person name="Yanf M."/>
            <person name="Daum C."/>
            <person name="Ng V."/>
            <person name="Clum A."/>
            <person name="Steindorff A."/>
            <person name="Ohm R."/>
            <person name="Martin F."/>
            <person name="Silar P."/>
            <person name="Natvig D."/>
            <person name="Lalanne C."/>
            <person name="Gautier V."/>
            <person name="Ament-Velasquez S.L."/>
            <person name="Kruys A."/>
            <person name="Hutchinson M.I."/>
            <person name="Powell A.J."/>
            <person name="Barry K."/>
            <person name="Miller A.N."/>
            <person name="Grigoriev I.V."/>
            <person name="Debuchy R."/>
            <person name="Gladieux P."/>
            <person name="Thoren M.H."/>
            <person name="Johannesson H."/>
        </authorList>
    </citation>
    <scope>NUCLEOTIDE SEQUENCE</scope>
    <source>
        <strain evidence="7">SMH4131-1</strain>
    </source>
</reference>
<protein>
    <submittedName>
        <fullName evidence="7">SNF2 family N-terminal domain-containing protein</fullName>
    </submittedName>
</protein>
<feature type="domain" description="Helicase C-terminal" evidence="6">
    <location>
        <begin position="771"/>
        <end position="935"/>
    </location>
</feature>
<dbReference type="InterPro" id="IPR000330">
    <property type="entry name" value="SNF2_N"/>
</dbReference>
<feature type="domain" description="Helicase ATP-binding" evidence="5">
    <location>
        <begin position="357"/>
        <end position="538"/>
    </location>
</feature>
<dbReference type="PROSITE" id="PS51194">
    <property type="entry name" value="HELICASE_CTER"/>
    <property type="match status" value="1"/>
</dbReference>
<evidence type="ECO:0000256" key="3">
    <source>
        <dbReference type="ARBA" id="ARBA00022840"/>
    </source>
</evidence>
<dbReference type="GO" id="GO:0016787">
    <property type="term" value="F:hydrolase activity"/>
    <property type="evidence" value="ECO:0007669"/>
    <property type="project" value="UniProtKB-KW"/>
</dbReference>
<dbReference type="GO" id="GO:0008094">
    <property type="term" value="F:ATP-dependent activity, acting on DNA"/>
    <property type="evidence" value="ECO:0007669"/>
    <property type="project" value="TreeGrafter"/>
</dbReference>
<keyword evidence="8" id="KW-1185">Reference proteome</keyword>